<organism evidence="5 6">
    <name type="scientific">Emiliania huxleyi (strain CCMP1516)</name>
    <dbReference type="NCBI Taxonomy" id="280463"/>
    <lineage>
        <taxon>Eukaryota</taxon>
        <taxon>Haptista</taxon>
        <taxon>Haptophyta</taxon>
        <taxon>Prymnesiophyceae</taxon>
        <taxon>Isochrysidales</taxon>
        <taxon>Noelaerhabdaceae</taxon>
        <taxon>Emiliania</taxon>
    </lineage>
</organism>
<dbReference type="PaxDb" id="2903-EOD42086"/>
<dbReference type="GO" id="GO:0005654">
    <property type="term" value="C:nucleoplasm"/>
    <property type="evidence" value="ECO:0007669"/>
    <property type="project" value="TreeGrafter"/>
</dbReference>
<feature type="region of interest" description="Disordered" evidence="4">
    <location>
        <begin position="136"/>
        <end position="215"/>
    </location>
</feature>
<dbReference type="EnsemblProtists" id="EOD42086">
    <property type="protein sequence ID" value="EOD42086"/>
    <property type="gene ID" value="EMIHUDRAFT_95245"/>
</dbReference>
<evidence type="ECO:0000313" key="6">
    <source>
        <dbReference type="Proteomes" id="UP000013827"/>
    </source>
</evidence>
<dbReference type="GO" id="GO:0005730">
    <property type="term" value="C:nucleolus"/>
    <property type="evidence" value="ECO:0007669"/>
    <property type="project" value="TreeGrafter"/>
</dbReference>
<sequence length="692" mass="75832">MPTKLQQKKRLGVAISNQKQVARIKKSKADRLHRSIRKVEADAAGPGDVLLRSAEDAEEMDADTFLDGGFEQYMGDDSAEEEETEVAPPPPAAKAARGSKAGSKGAGSSSQKSSHKSQLEALEKSDPAFFKYLQQTDKSLLNFEDEDEEEEDSEAEEEEDADSEELEEDDGEEEEDEDEDEDEEDEDEGGEEEDDEEEEEGAEAAAQPRKPQPRTAAVELTVPRVEGWVEAVSGGKTHRASLKQLVAAFRAAVRFGDDESEGSSDMVFASSHAFNAVMRFSIGQMDAVLRAHLEGGAAPAGRKGSSKATREGKKAGKAPLVKSYLTNLVVFVDRLASSAERGSEMLSVALGQLHRLVPFLLPFPRLRPKALRALLRAWAAPEAGGQGCSLVSYAAVRQLATEGGMFDEALKGLYLAYARGAKAMTRPRLARVVLLSSCLVDLCGADPAAAYQHAFVYIRQLAIHLRNAIQKTSEAATRQVYSWQYVNCLRLWAQALCALAKPADSPLRQLAYPLVQICLGTARLLPNIRYAPLRFQCVRMLNNLAAELGVFVPVAPLLLETFRFAQLAKPPKKAPRDKPPDWAVLIKVSKADADKWVYQESMALFLLAEHLHGLAYDVSFPELIVPTLAALKRVAKATKIVALQQRARRLSSLVRSASPPPPFSRSLGEPPPPELETLWKPRRTHWPKSGAY</sequence>
<evidence type="ECO:0000256" key="1">
    <source>
        <dbReference type="ARBA" id="ARBA00004123"/>
    </source>
</evidence>
<reference evidence="5" key="2">
    <citation type="submission" date="2024-10" db="UniProtKB">
        <authorList>
            <consortium name="EnsemblProtists"/>
        </authorList>
    </citation>
    <scope>IDENTIFICATION</scope>
</reference>
<feature type="region of interest" description="Disordered" evidence="4">
    <location>
        <begin position="652"/>
        <end position="692"/>
    </location>
</feature>
<dbReference type="RefSeq" id="XP_005794515.1">
    <property type="nucleotide sequence ID" value="XM_005794458.1"/>
</dbReference>
<dbReference type="GeneID" id="17287356"/>
<name>A0A0D3L251_EMIH1</name>
<dbReference type="eggNOG" id="KOG2256">
    <property type="taxonomic scope" value="Eukaryota"/>
</dbReference>
<dbReference type="OMA" id="GCLRYYL"/>
<keyword evidence="3" id="KW-0539">Nucleus</keyword>
<dbReference type="GO" id="GO:0042273">
    <property type="term" value="P:ribosomal large subunit biogenesis"/>
    <property type="evidence" value="ECO:0007669"/>
    <property type="project" value="TreeGrafter"/>
</dbReference>
<feature type="region of interest" description="Disordered" evidence="4">
    <location>
        <begin position="1"/>
        <end position="122"/>
    </location>
</feature>
<evidence type="ECO:0000313" key="5">
    <source>
        <dbReference type="EnsemblProtists" id="EOD42086"/>
    </source>
</evidence>
<keyword evidence="6" id="KW-1185">Reference proteome</keyword>
<feature type="compositionally biased region" description="Basic residues" evidence="4">
    <location>
        <begin position="1"/>
        <end position="11"/>
    </location>
</feature>
<proteinExistence type="inferred from homology"/>
<dbReference type="AlphaFoldDB" id="A0A0D3L251"/>
<dbReference type="Pfam" id="PF03715">
    <property type="entry name" value="Noc2"/>
    <property type="match status" value="1"/>
</dbReference>
<protein>
    <recommendedName>
        <fullName evidence="7">Nucleolar complex protein 2</fullName>
    </recommendedName>
</protein>
<feature type="compositionally biased region" description="Low complexity" evidence="4">
    <location>
        <begin position="93"/>
        <end position="112"/>
    </location>
</feature>
<reference evidence="6" key="1">
    <citation type="journal article" date="2013" name="Nature">
        <title>Pan genome of the phytoplankton Emiliania underpins its global distribution.</title>
        <authorList>
            <person name="Read B.A."/>
            <person name="Kegel J."/>
            <person name="Klute M.J."/>
            <person name="Kuo A."/>
            <person name="Lefebvre S.C."/>
            <person name="Maumus F."/>
            <person name="Mayer C."/>
            <person name="Miller J."/>
            <person name="Monier A."/>
            <person name="Salamov A."/>
            <person name="Young J."/>
            <person name="Aguilar M."/>
            <person name="Claverie J.M."/>
            <person name="Frickenhaus S."/>
            <person name="Gonzalez K."/>
            <person name="Herman E.K."/>
            <person name="Lin Y.C."/>
            <person name="Napier J."/>
            <person name="Ogata H."/>
            <person name="Sarno A.F."/>
            <person name="Shmutz J."/>
            <person name="Schroeder D."/>
            <person name="de Vargas C."/>
            <person name="Verret F."/>
            <person name="von Dassow P."/>
            <person name="Valentin K."/>
            <person name="Van de Peer Y."/>
            <person name="Wheeler G."/>
            <person name="Dacks J.B."/>
            <person name="Delwiche C.F."/>
            <person name="Dyhrman S.T."/>
            <person name="Glockner G."/>
            <person name="John U."/>
            <person name="Richards T."/>
            <person name="Worden A.Z."/>
            <person name="Zhang X."/>
            <person name="Grigoriev I.V."/>
            <person name="Allen A.E."/>
            <person name="Bidle K."/>
            <person name="Borodovsky M."/>
            <person name="Bowler C."/>
            <person name="Brownlee C."/>
            <person name="Cock J.M."/>
            <person name="Elias M."/>
            <person name="Gladyshev V.N."/>
            <person name="Groth M."/>
            <person name="Guda C."/>
            <person name="Hadaegh A."/>
            <person name="Iglesias-Rodriguez M.D."/>
            <person name="Jenkins J."/>
            <person name="Jones B.M."/>
            <person name="Lawson T."/>
            <person name="Leese F."/>
            <person name="Lindquist E."/>
            <person name="Lobanov A."/>
            <person name="Lomsadze A."/>
            <person name="Malik S.B."/>
            <person name="Marsh M.E."/>
            <person name="Mackinder L."/>
            <person name="Mock T."/>
            <person name="Mueller-Roeber B."/>
            <person name="Pagarete A."/>
            <person name="Parker M."/>
            <person name="Probert I."/>
            <person name="Quesneville H."/>
            <person name="Raines C."/>
            <person name="Rensing S.A."/>
            <person name="Riano-Pachon D.M."/>
            <person name="Richier S."/>
            <person name="Rokitta S."/>
            <person name="Shiraiwa Y."/>
            <person name="Soanes D.M."/>
            <person name="van der Giezen M."/>
            <person name="Wahlund T.M."/>
            <person name="Williams B."/>
            <person name="Wilson W."/>
            <person name="Wolfe G."/>
            <person name="Wurch L.L."/>
        </authorList>
    </citation>
    <scope>NUCLEOTIDE SEQUENCE</scope>
</reference>
<dbReference type="InterPro" id="IPR005343">
    <property type="entry name" value="Noc2"/>
</dbReference>
<accession>A0A0D3L251</accession>
<dbReference type="GO" id="GO:0030691">
    <property type="term" value="C:Noc2p-Noc3p complex"/>
    <property type="evidence" value="ECO:0007669"/>
    <property type="project" value="TreeGrafter"/>
</dbReference>
<dbReference type="HOGENOM" id="CLU_398190_0_0_1"/>
<evidence type="ECO:0008006" key="7">
    <source>
        <dbReference type="Google" id="ProtNLM"/>
    </source>
</evidence>
<dbReference type="KEGG" id="ehx:EMIHUDRAFT_95245"/>
<comment type="subcellular location">
    <subcellularLocation>
        <location evidence="1">Nucleus</location>
    </subcellularLocation>
</comment>
<evidence type="ECO:0000256" key="2">
    <source>
        <dbReference type="ARBA" id="ARBA00005907"/>
    </source>
</evidence>
<feature type="compositionally biased region" description="Pro residues" evidence="4">
    <location>
        <begin position="658"/>
        <end position="674"/>
    </location>
</feature>
<dbReference type="PANTHER" id="PTHR12687">
    <property type="entry name" value="NUCLEOLAR COMPLEX 2 AND RAD4-RELATED"/>
    <property type="match status" value="1"/>
</dbReference>
<dbReference type="GO" id="GO:0030690">
    <property type="term" value="C:Noc1p-Noc2p complex"/>
    <property type="evidence" value="ECO:0007669"/>
    <property type="project" value="TreeGrafter"/>
</dbReference>
<dbReference type="PANTHER" id="PTHR12687:SF4">
    <property type="entry name" value="NUCLEOLAR COMPLEX PROTEIN 2 HOMOLOG"/>
    <property type="match status" value="1"/>
</dbReference>
<feature type="compositionally biased region" description="Acidic residues" evidence="4">
    <location>
        <begin position="143"/>
        <end position="202"/>
    </location>
</feature>
<dbReference type="STRING" id="2903.R1G203"/>
<evidence type="ECO:0000256" key="4">
    <source>
        <dbReference type="SAM" id="MobiDB-lite"/>
    </source>
</evidence>
<evidence type="ECO:0000256" key="3">
    <source>
        <dbReference type="ARBA" id="ARBA00023242"/>
    </source>
</evidence>
<comment type="similarity">
    <text evidence="2">Belongs to the NOC2 family.</text>
</comment>
<feature type="compositionally biased region" description="Basic and acidic residues" evidence="4">
    <location>
        <begin position="27"/>
        <end position="41"/>
    </location>
</feature>
<dbReference type="Proteomes" id="UP000013827">
    <property type="component" value="Unassembled WGS sequence"/>
</dbReference>